<reference evidence="7 8" key="1">
    <citation type="submission" date="2019-03" db="EMBL/GenBank/DDBJ databases">
        <title>Rhizobium sp. nov., an bacterium isolated from biocrust in Mu Us Desert.</title>
        <authorList>
            <person name="Lixiong L."/>
        </authorList>
    </citation>
    <scope>NUCLEOTIDE SEQUENCE [LARGE SCALE GENOMIC DNA]</scope>
    <source>
        <strain evidence="7 8">SPY-1</strain>
    </source>
</reference>
<feature type="transmembrane region" description="Helical" evidence="6">
    <location>
        <begin position="70"/>
        <end position="88"/>
    </location>
</feature>
<evidence type="ECO:0000256" key="5">
    <source>
        <dbReference type="ARBA" id="ARBA00023136"/>
    </source>
</evidence>
<comment type="subcellular location">
    <subcellularLocation>
        <location evidence="1">Membrane</location>
        <topology evidence="1">Multi-pass membrane protein</topology>
    </subcellularLocation>
</comment>
<comment type="caution">
    <text evidence="7">The sequence shown here is derived from an EMBL/GenBank/DDBJ whole genome shotgun (WGS) entry which is preliminary data.</text>
</comment>
<keyword evidence="3 6" id="KW-0812">Transmembrane</keyword>
<dbReference type="Proteomes" id="UP000295238">
    <property type="component" value="Unassembled WGS sequence"/>
</dbReference>
<feature type="transmembrane region" description="Helical" evidence="6">
    <location>
        <begin position="302"/>
        <end position="320"/>
    </location>
</feature>
<keyword evidence="5 6" id="KW-0472">Membrane</keyword>
<feature type="transmembrane region" description="Helical" evidence="6">
    <location>
        <begin position="268"/>
        <end position="295"/>
    </location>
</feature>
<evidence type="ECO:0000256" key="3">
    <source>
        <dbReference type="ARBA" id="ARBA00022692"/>
    </source>
</evidence>
<protein>
    <submittedName>
        <fullName evidence="7">AI-2E family transporter</fullName>
    </submittedName>
</protein>
<evidence type="ECO:0000256" key="4">
    <source>
        <dbReference type="ARBA" id="ARBA00022989"/>
    </source>
</evidence>
<evidence type="ECO:0000313" key="7">
    <source>
        <dbReference type="EMBL" id="TDK37298.1"/>
    </source>
</evidence>
<feature type="transmembrane region" description="Helical" evidence="6">
    <location>
        <begin position="340"/>
        <end position="370"/>
    </location>
</feature>
<feature type="transmembrane region" description="Helical" evidence="6">
    <location>
        <begin position="44"/>
        <end position="64"/>
    </location>
</feature>
<evidence type="ECO:0000256" key="2">
    <source>
        <dbReference type="ARBA" id="ARBA00009773"/>
    </source>
</evidence>
<evidence type="ECO:0000256" key="1">
    <source>
        <dbReference type="ARBA" id="ARBA00004141"/>
    </source>
</evidence>
<name>A0A4R5UK81_9HYPH</name>
<dbReference type="GO" id="GO:0055085">
    <property type="term" value="P:transmembrane transport"/>
    <property type="evidence" value="ECO:0007669"/>
    <property type="project" value="TreeGrafter"/>
</dbReference>
<keyword evidence="4 6" id="KW-1133">Transmembrane helix</keyword>
<proteinExistence type="inferred from homology"/>
<dbReference type="InterPro" id="IPR002549">
    <property type="entry name" value="AI-2E-like"/>
</dbReference>
<sequence>MAMSIARGGKPKKNVMDIPPRREATTSYLEDDMESEPLVLGREALEVASAWAVIGIFGIVFFAIVHYMSLILIPVTLAIVVGLILGLVADRLGRAGVPRFGIALMLSTLVFAALFLIINSLAEPVATLLQEGPNFAERTINRFMPILEQQHWLNISPATFETGPMSMQSLIENSGNILGVLTSNLTPAIVQGLIFFAALLLFLYGRLRLRRTIIMAFPKRRQRLMTIRVLNSIDQVLGYYFATASLCYLGLGVVMTLIAYFGGLSMPVLWGLFAFLSSFIPFLGITVMTLSVAIAGILTHDGLVFALLPAVIFFTVHLIMENLLFPAIMGRQWEINPFVVFIAILFWTWLWGAVGAMLALPLSLIMMTVLAELFPERKTVPHLPG</sequence>
<feature type="transmembrane region" description="Helical" evidence="6">
    <location>
        <begin position="237"/>
        <end position="262"/>
    </location>
</feature>
<evidence type="ECO:0000256" key="6">
    <source>
        <dbReference type="SAM" id="Phobius"/>
    </source>
</evidence>
<dbReference type="OrthoDB" id="9799225at2"/>
<dbReference type="EMBL" id="SMTL01000002">
    <property type="protein sequence ID" value="TDK37298.1"/>
    <property type="molecule type" value="Genomic_DNA"/>
</dbReference>
<dbReference type="AlphaFoldDB" id="A0A4R5UK81"/>
<dbReference type="GO" id="GO:0016020">
    <property type="term" value="C:membrane"/>
    <property type="evidence" value="ECO:0007669"/>
    <property type="project" value="UniProtKB-SubCell"/>
</dbReference>
<dbReference type="PANTHER" id="PTHR21716">
    <property type="entry name" value="TRANSMEMBRANE PROTEIN"/>
    <property type="match status" value="1"/>
</dbReference>
<dbReference type="PANTHER" id="PTHR21716:SF16">
    <property type="entry name" value="BLL1467 PROTEIN"/>
    <property type="match status" value="1"/>
</dbReference>
<evidence type="ECO:0000313" key="8">
    <source>
        <dbReference type="Proteomes" id="UP000295238"/>
    </source>
</evidence>
<feature type="transmembrane region" description="Helical" evidence="6">
    <location>
        <begin position="100"/>
        <end position="122"/>
    </location>
</feature>
<keyword evidence="8" id="KW-1185">Reference proteome</keyword>
<dbReference type="Pfam" id="PF01594">
    <property type="entry name" value="AI-2E_transport"/>
    <property type="match status" value="1"/>
</dbReference>
<gene>
    <name evidence="7" type="ORF">E2F50_10490</name>
</gene>
<accession>A0A4R5UK81</accession>
<comment type="similarity">
    <text evidence="2">Belongs to the autoinducer-2 exporter (AI-2E) (TC 2.A.86) family.</text>
</comment>
<organism evidence="7 8">
    <name type="scientific">Rhizobium deserti</name>
    <dbReference type="NCBI Taxonomy" id="2547961"/>
    <lineage>
        <taxon>Bacteria</taxon>
        <taxon>Pseudomonadati</taxon>
        <taxon>Pseudomonadota</taxon>
        <taxon>Alphaproteobacteria</taxon>
        <taxon>Hyphomicrobiales</taxon>
        <taxon>Rhizobiaceae</taxon>
        <taxon>Rhizobium/Agrobacterium group</taxon>
        <taxon>Rhizobium</taxon>
    </lineage>
</organism>
<feature type="transmembrane region" description="Helical" evidence="6">
    <location>
        <begin position="188"/>
        <end position="205"/>
    </location>
</feature>